<name>A0A9P4MV34_9PLEO</name>
<sequence>MTVSNGTQSGSNGTENGSTTVDIPLSVALSPNDLKSVPGLVKEVSSYSESLFTNDYAARQKLLSKARALVRALETPRETMIKHCWAQTGCHAALTTCINLNVFSLLASDNGSAKKVADLAKAVKCEEKLLAMGYIVETGPDEYKPTNFSSSLTIPIIRDGYPALASCGITAITMFPEYLIKYGYKTPNDAKFGPYQWAYNTKDNFFEYLQNNPPHGVEFNHHMGGYRQGRPSWMDKGFFPVQEQLIDGAKPERAFLVDVGGGMGHDLMEFHRKHPHVPGQLILQDLPIVIENQLGDLSDAIKPISHNFLEPQPVKGARAYYMHSVLHDWPDDVAGTILKHLIDAMEPGYSKLLINENVIPPKSADWQATALDMMMVTLLSAEERTEQSWRTLLEGAGLRILNIWKAAEGVESLIECEKV</sequence>
<dbReference type="Gene3D" id="3.40.50.150">
    <property type="entry name" value="Vaccinia Virus protein VP39"/>
    <property type="match status" value="1"/>
</dbReference>
<dbReference type="InterPro" id="IPR029063">
    <property type="entry name" value="SAM-dependent_MTases_sf"/>
</dbReference>
<dbReference type="GO" id="GO:0032259">
    <property type="term" value="P:methylation"/>
    <property type="evidence" value="ECO:0007669"/>
    <property type="project" value="UniProtKB-KW"/>
</dbReference>
<keyword evidence="6" id="KW-1185">Reference proteome</keyword>
<keyword evidence="2" id="KW-0808">Transferase</keyword>
<dbReference type="SUPFAM" id="SSF46785">
    <property type="entry name" value="Winged helix' DNA-binding domain"/>
    <property type="match status" value="1"/>
</dbReference>
<protein>
    <submittedName>
        <fullName evidence="5">S-adenosyl-L-methionine-dependent methyltransferase</fullName>
    </submittedName>
</protein>
<evidence type="ECO:0000256" key="1">
    <source>
        <dbReference type="ARBA" id="ARBA00022603"/>
    </source>
</evidence>
<dbReference type="InterPro" id="IPR016461">
    <property type="entry name" value="COMT-like"/>
</dbReference>
<evidence type="ECO:0000313" key="6">
    <source>
        <dbReference type="Proteomes" id="UP000799536"/>
    </source>
</evidence>
<evidence type="ECO:0000256" key="2">
    <source>
        <dbReference type="ARBA" id="ARBA00022679"/>
    </source>
</evidence>
<keyword evidence="3" id="KW-0949">S-adenosyl-L-methionine</keyword>
<dbReference type="PANTHER" id="PTHR43712">
    <property type="entry name" value="PUTATIVE (AFU_ORTHOLOGUE AFUA_4G14580)-RELATED"/>
    <property type="match status" value="1"/>
</dbReference>
<dbReference type="PROSITE" id="PS51683">
    <property type="entry name" value="SAM_OMT_II"/>
    <property type="match status" value="1"/>
</dbReference>
<evidence type="ECO:0000256" key="3">
    <source>
        <dbReference type="ARBA" id="ARBA00022691"/>
    </source>
</evidence>
<proteinExistence type="predicted"/>
<dbReference type="AlphaFoldDB" id="A0A9P4MV34"/>
<dbReference type="GO" id="GO:0008171">
    <property type="term" value="F:O-methyltransferase activity"/>
    <property type="evidence" value="ECO:0007669"/>
    <property type="project" value="InterPro"/>
</dbReference>
<feature type="domain" description="O-methyltransferase C-terminal" evidence="4">
    <location>
        <begin position="255"/>
        <end position="398"/>
    </location>
</feature>
<dbReference type="InterPro" id="IPR001077">
    <property type="entry name" value="COMT_C"/>
</dbReference>
<evidence type="ECO:0000313" key="5">
    <source>
        <dbReference type="EMBL" id="KAF2197615.1"/>
    </source>
</evidence>
<keyword evidence="1 5" id="KW-0489">Methyltransferase</keyword>
<dbReference type="SUPFAM" id="SSF53335">
    <property type="entry name" value="S-adenosyl-L-methionine-dependent methyltransferases"/>
    <property type="match status" value="1"/>
</dbReference>
<dbReference type="PANTHER" id="PTHR43712:SF17">
    <property type="entry name" value="O-METHYLTRANSFERASE"/>
    <property type="match status" value="1"/>
</dbReference>
<organism evidence="5 6">
    <name type="scientific">Delitschia confertaspora ATCC 74209</name>
    <dbReference type="NCBI Taxonomy" id="1513339"/>
    <lineage>
        <taxon>Eukaryota</taxon>
        <taxon>Fungi</taxon>
        <taxon>Dikarya</taxon>
        <taxon>Ascomycota</taxon>
        <taxon>Pezizomycotina</taxon>
        <taxon>Dothideomycetes</taxon>
        <taxon>Pleosporomycetidae</taxon>
        <taxon>Pleosporales</taxon>
        <taxon>Delitschiaceae</taxon>
        <taxon>Delitschia</taxon>
    </lineage>
</organism>
<dbReference type="Proteomes" id="UP000799536">
    <property type="component" value="Unassembled WGS sequence"/>
</dbReference>
<dbReference type="EMBL" id="ML994216">
    <property type="protein sequence ID" value="KAF2197615.1"/>
    <property type="molecule type" value="Genomic_DNA"/>
</dbReference>
<evidence type="ECO:0000259" key="4">
    <source>
        <dbReference type="Pfam" id="PF00891"/>
    </source>
</evidence>
<dbReference type="OrthoDB" id="3340390at2759"/>
<gene>
    <name evidence="5" type="ORF">GQ43DRAFT_451577</name>
</gene>
<reference evidence="5" key="1">
    <citation type="journal article" date="2020" name="Stud. Mycol.">
        <title>101 Dothideomycetes genomes: a test case for predicting lifestyles and emergence of pathogens.</title>
        <authorList>
            <person name="Haridas S."/>
            <person name="Albert R."/>
            <person name="Binder M."/>
            <person name="Bloem J."/>
            <person name="Labutti K."/>
            <person name="Salamov A."/>
            <person name="Andreopoulos B."/>
            <person name="Baker S."/>
            <person name="Barry K."/>
            <person name="Bills G."/>
            <person name="Bluhm B."/>
            <person name="Cannon C."/>
            <person name="Castanera R."/>
            <person name="Culley D."/>
            <person name="Daum C."/>
            <person name="Ezra D."/>
            <person name="Gonzalez J."/>
            <person name="Henrissat B."/>
            <person name="Kuo A."/>
            <person name="Liang C."/>
            <person name="Lipzen A."/>
            <person name="Lutzoni F."/>
            <person name="Magnuson J."/>
            <person name="Mondo S."/>
            <person name="Nolan M."/>
            <person name="Ohm R."/>
            <person name="Pangilinan J."/>
            <person name="Park H.-J."/>
            <person name="Ramirez L."/>
            <person name="Alfaro M."/>
            <person name="Sun H."/>
            <person name="Tritt A."/>
            <person name="Yoshinaga Y."/>
            <person name="Zwiers L.-H."/>
            <person name="Turgeon B."/>
            <person name="Goodwin S."/>
            <person name="Spatafora J."/>
            <person name="Crous P."/>
            <person name="Grigoriev I."/>
        </authorList>
    </citation>
    <scope>NUCLEOTIDE SEQUENCE</scope>
    <source>
        <strain evidence="5">ATCC 74209</strain>
    </source>
</reference>
<dbReference type="Pfam" id="PF00891">
    <property type="entry name" value="Methyltransf_2"/>
    <property type="match status" value="1"/>
</dbReference>
<accession>A0A9P4MV34</accession>
<comment type="caution">
    <text evidence="5">The sequence shown here is derived from an EMBL/GenBank/DDBJ whole genome shotgun (WGS) entry which is preliminary data.</text>
</comment>
<dbReference type="InterPro" id="IPR036390">
    <property type="entry name" value="WH_DNA-bd_sf"/>
</dbReference>